<keyword evidence="2" id="KW-0808">Transferase</keyword>
<dbReference type="CDD" id="cd04301">
    <property type="entry name" value="NAT_SF"/>
    <property type="match status" value="1"/>
</dbReference>
<evidence type="ECO:0000259" key="1">
    <source>
        <dbReference type="PROSITE" id="PS51186"/>
    </source>
</evidence>
<sequence length="182" mass="19775">MSDQAVDFAATASLLDGRIVSLRRLGADDAAAVMALHEHLSDHDRYFRFFTLQPVELAELVGRLTEPPDGLCALGAFDAGRLIGVAHYVVVREAPKAAEFAIVVAHEDHSVGVGTALLKHLARVARVHGIGRFVADVLGENHLMLMVVFDLGWRCEPADYGSVRHLEIELPDLSDEDAKCPT</sequence>
<keyword evidence="3" id="KW-1185">Reference proteome</keyword>
<dbReference type="InterPro" id="IPR016181">
    <property type="entry name" value="Acyl_CoA_acyltransferase"/>
</dbReference>
<dbReference type="InterPro" id="IPR000182">
    <property type="entry name" value="GNAT_dom"/>
</dbReference>
<keyword evidence="2" id="KW-0687">Ribonucleoprotein</keyword>
<dbReference type="SUPFAM" id="SSF55729">
    <property type="entry name" value="Acyl-CoA N-acyltransferases (Nat)"/>
    <property type="match status" value="1"/>
</dbReference>
<evidence type="ECO:0000313" key="3">
    <source>
        <dbReference type="Proteomes" id="UP000241595"/>
    </source>
</evidence>
<dbReference type="Pfam" id="PF00583">
    <property type="entry name" value="Acetyltransf_1"/>
    <property type="match status" value="1"/>
</dbReference>
<gene>
    <name evidence="2" type="ORF">MTAB308_1867</name>
</gene>
<dbReference type="Proteomes" id="UP000241595">
    <property type="component" value="Unassembled WGS sequence"/>
</dbReference>
<name>A0A2U3NA26_9MYCO</name>
<dbReference type="GO" id="GO:0016747">
    <property type="term" value="F:acyltransferase activity, transferring groups other than amino-acyl groups"/>
    <property type="evidence" value="ECO:0007669"/>
    <property type="project" value="InterPro"/>
</dbReference>
<dbReference type="EMBL" id="FTRV01000011">
    <property type="protein sequence ID" value="SPM28381.1"/>
    <property type="molecule type" value="Genomic_DNA"/>
</dbReference>
<keyword evidence="2" id="KW-0689">Ribosomal protein</keyword>
<feature type="domain" description="N-acetyltransferase" evidence="1">
    <location>
        <begin position="20"/>
        <end position="173"/>
    </location>
</feature>
<organism evidence="2 3">
    <name type="scientific">Mycobacterium terramassiliense</name>
    <dbReference type="NCBI Taxonomy" id="1841859"/>
    <lineage>
        <taxon>Bacteria</taxon>
        <taxon>Bacillati</taxon>
        <taxon>Actinomycetota</taxon>
        <taxon>Actinomycetes</taxon>
        <taxon>Mycobacteriales</taxon>
        <taxon>Mycobacteriaceae</taxon>
        <taxon>Mycobacterium</taxon>
    </lineage>
</organism>
<proteinExistence type="predicted"/>
<evidence type="ECO:0000313" key="2">
    <source>
        <dbReference type="EMBL" id="SPM28381.1"/>
    </source>
</evidence>
<dbReference type="Gene3D" id="3.40.630.30">
    <property type="match status" value="1"/>
</dbReference>
<dbReference type="PROSITE" id="PS51186">
    <property type="entry name" value="GNAT"/>
    <property type="match status" value="1"/>
</dbReference>
<reference evidence="2 3" key="1">
    <citation type="submission" date="2017-01" db="EMBL/GenBank/DDBJ databases">
        <authorList>
            <consortium name="Urmite Genomes"/>
        </authorList>
    </citation>
    <scope>NUCLEOTIDE SEQUENCE [LARGE SCALE GENOMIC DNA]</scope>
    <source>
        <strain evidence="2 3">AB308</strain>
    </source>
</reference>
<dbReference type="OrthoDB" id="3788759at2"/>
<dbReference type="AlphaFoldDB" id="A0A2U3NA26"/>
<dbReference type="GO" id="GO:0005840">
    <property type="term" value="C:ribosome"/>
    <property type="evidence" value="ECO:0007669"/>
    <property type="project" value="UniProtKB-KW"/>
</dbReference>
<protein>
    <submittedName>
        <fullName evidence="2">Ribosomal protein S18 acetylase RimI and related acetyltransferases</fullName>
    </submittedName>
</protein>
<dbReference type="STRING" id="1841859.GCA_900157385_01863"/>
<dbReference type="RefSeq" id="WP_077099208.1">
    <property type="nucleotide sequence ID" value="NZ_LT717700.1"/>
</dbReference>
<accession>A0A2U3NA26</accession>